<keyword evidence="5" id="KW-1185">Reference proteome</keyword>
<evidence type="ECO:0000313" key="5">
    <source>
        <dbReference type="Proteomes" id="UP000468735"/>
    </source>
</evidence>
<dbReference type="OrthoDB" id="3477511at2"/>
<feature type="domain" description="Thioesterase" evidence="3">
    <location>
        <begin position="45"/>
        <end position="112"/>
    </location>
</feature>
<protein>
    <submittedName>
        <fullName evidence="4">PaaI family thioesterase</fullName>
    </submittedName>
</protein>
<name>A0A6H9YK69_9ACTN</name>
<dbReference type="Pfam" id="PF03061">
    <property type="entry name" value="4HBT"/>
    <property type="match status" value="1"/>
</dbReference>
<comment type="similarity">
    <text evidence="1">Belongs to the thioesterase PaaI family.</text>
</comment>
<dbReference type="PANTHER" id="PTHR21660">
    <property type="entry name" value="THIOESTERASE SUPERFAMILY MEMBER-RELATED"/>
    <property type="match status" value="1"/>
</dbReference>
<accession>A0A6H9YK69</accession>
<dbReference type="GO" id="GO:0047617">
    <property type="term" value="F:fatty acyl-CoA hydrolase activity"/>
    <property type="evidence" value="ECO:0007669"/>
    <property type="project" value="InterPro"/>
</dbReference>
<organism evidence="4 5">
    <name type="scientific">Actinomadura rudentiformis</name>
    <dbReference type="NCBI Taxonomy" id="359158"/>
    <lineage>
        <taxon>Bacteria</taxon>
        <taxon>Bacillati</taxon>
        <taxon>Actinomycetota</taxon>
        <taxon>Actinomycetes</taxon>
        <taxon>Streptosporangiales</taxon>
        <taxon>Thermomonosporaceae</taxon>
        <taxon>Actinomadura</taxon>
    </lineage>
</organism>
<sequence>MVSEGFVPWHRPSPLLTAIGGFSRHPDDPLRAGFTVEGPKMNARGLLHGGVIATIGDVVIGHALAVQTDPPARLVTINLSCDLLGTAREGEWVDITVTPTRVGRKLASGTATFTTRRVIANVTGLFMPVPA</sequence>
<proteinExistence type="inferred from homology"/>
<dbReference type="PANTHER" id="PTHR21660:SF1">
    <property type="entry name" value="ACYL-COENZYME A THIOESTERASE 13"/>
    <property type="match status" value="1"/>
</dbReference>
<dbReference type="Proteomes" id="UP000468735">
    <property type="component" value="Unassembled WGS sequence"/>
</dbReference>
<dbReference type="InterPro" id="IPR006683">
    <property type="entry name" value="Thioestr_dom"/>
</dbReference>
<dbReference type="SUPFAM" id="SSF54637">
    <property type="entry name" value="Thioesterase/thiol ester dehydrase-isomerase"/>
    <property type="match status" value="1"/>
</dbReference>
<comment type="caution">
    <text evidence="4">The sequence shown here is derived from an EMBL/GenBank/DDBJ whole genome shotgun (WGS) entry which is preliminary data.</text>
</comment>
<gene>
    <name evidence="4" type="ORF">F8566_29920</name>
</gene>
<dbReference type="CDD" id="cd03443">
    <property type="entry name" value="PaaI_thioesterase"/>
    <property type="match status" value="1"/>
</dbReference>
<dbReference type="InterPro" id="IPR039298">
    <property type="entry name" value="ACOT13"/>
</dbReference>
<dbReference type="AlphaFoldDB" id="A0A6H9YK69"/>
<dbReference type="RefSeq" id="WP_151565181.1">
    <property type="nucleotide sequence ID" value="NZ_WBMT01000015.1"/>
</dbReference>
<evidence type="ECO:0000256" key="1">
    <source>
        <dbReference type="ARBA" id="ARBA00008324"/>
    </source>
</evidence>
<evidence type="ECO:0000313" key="4">
    <source>
        <dbReference type="EMBL" id="KAB2344813.1"/>
    </source>
</evidence>
<dbReference type="InterPro" id="IPR029069">
    <property type="entry name" value="HotDog_dom_sf"/>
</dbReference>
<dbReference type="EMBL" id="WBMT01000015">
    <property type="protein sequence ID" value="KAB2344813.1"/>
    <property type="molecule type" value="Genomic_DNA"/>
</dbReference>
<keyword evidence="2" id="KW-0378">Hydrolase</keyword>
<evidence type="ECO:0000256" key="2">
    <source>
        <dbReference type="ARBA" id="ARBA00022801"/>
    </source>
</evidence>
<dbReference type="Gene3D" id="3.10.129.10">
    <property type="entry name" value="Hotdog Thioesterase"/>
    <property type="match status" value="1"/>
</dbReference>
<reference evidence="4 5" key="1">
    <citation type="submission" date="2019-09" db="EMBL/GenBank/DDBJ databases">
        <title>Actinomadura physcomitrii sp. nov., a novel actinomycete isolated from moss [Physcomitrium sphaericum (Ludw) Fuernr].</title>
        <authorList>
            <person name="Zhuang X."/>
            <person name="Liu C."/>
        </authorList>
    </citation>
    <scope>NUCLEOTIDE SEQUENCE [LARGE SCALE GENOMIC DNA]</scope>
    <source>
        <strain evidence="4 5">HMC1</strain>
    </source>
</reference>
<evidence type="ECO:0000259" key="3">
    <source>
        <dbReference type="Pfam" id="PF03061"/>
    </source>
</evidence>